<dbReference type="SUPFAM" id="SSF48452">
    <property type="entry name" value="TPR-like"/>
    <property type="match status" value="2"/>
</dbReference>
<dbReference type="SUPFAM" id="SSF46894">
    <property type="entry name" value="C-terminal effector domain of the bipartite response regulators"/>
    <property type="match status" value="1"/>
</dbReference>
<dbReference type="InterPro" id="IPR019734">
    <property type="entry name" value="TPR_rpt"/>
</dbReference>
<dbReference type="PANTHER" id="PTHR12558:SF13">
    <property type="entry name" value="CELL DIVISION CYCLE PROTEIN 27 HOMOLOG"/>
    <property type="match status" value="1"/>
</dbReference>
<dbReference type="Gene3D" id="1.10.10.10">
    <property type="entry name" value="Winged helix-like DNA-binding domain superfamily/Winged helix DNA-binding domain"/>
    <property type="match status" value="1"/>
</dbReference>
<name>A0ABT0TFG5_9FLAO</name>
<organism evidence="5 6">
    <name type="scientific">Flavobacterium fragile</name>
    <dbReference type="NCBI Taxonomy" id="2949085"/>
    <lineage>
        <taxon>Bacteria</taxon>
        <taxon>Pseudomonadati</taxon>
        <taxon>Bacteroidota</taxon>
        <taxon>Flavobacteriia</taxon>
        <taxon>Flavobacteriales</taxon>
        <taxon>Flavobacteriaceae</taxon>
        <taxon>Flavobacterium</taxon>
    </lineage>
</organism>
<keyword evidence="1" id="KW-0802">TPR repeat</keyword>
<dbReference type="EMBL" id="JAMLJN010000003">
    <property type="protein sequence ID" value="MCL9769721.1"/>
    <property type="molecule type" value="Genomic_DNA"/>
</dbReference>
<keyword evidence="3" id="KW-1133">Transmembrane helix</keyword>
<reference evidence="5 6" key="1">
    <citation type="submission" date="2022-05" db="EMBL/GenBank/DDBJ databases">
        <title>Flavobacterium sp., isolated from activated sludge.</title>
        <authorList>
            <person name="Ran Q."/>
        </authorList>
    </citation>
    <scope>NUCLEOTIDE SEQUENCE [LARGE SCALE GENOMIC DNA]</scope>
    <source>
        <strain evidence="5 6">HXWNR69</strain>
    </source>
</reference>
<dbReference type="Gene3D" id="1.25.40.10">
    <property type="entry name" value="Tetratricopeptide repeat domain"/>
    <property type="match status" value="2"/>
</dbReference>
<feature type="repeat" description="TPR" evidence="1">
    <location>
        <begin position="184"/>
        <end position="217"/>
    </location>
</feature>
<keyword evidence="6" id="KW-1185">Reference proteome</keyword>
<evidence type="ECO:0000256" key="2">
    <source>
        <dbReference type="SAM" id="Coils"/>
    </source>
</evidence>
<keyword evidence="2" id="KW-0175">Coiled coil</keyword>
<evidence type="ECO:0000313" key="6">
    <source>
        <dbReference type="Proteomes" id="UP001203342"/>
    </source>
</evidence>
<dbReference type="PROSITE" id="PS50005">
    <property type="entry name" value="TPR"/>
    <property type="match status" value="2"/>
</dbReference>
<gene>
    <name evidence="5" type="ORF">NAT47_04760</name>
</gene>
<keyword evidence="3" id="KW-0472">Membrane</keyword>
<evidence type="ECO:0000313" key="5">
    <source>
        <dbReference type="EMBL" id="MCL9769721.1"/>
    </source>
</evidence>
<dbReference type="PANTHER" id="PTHR12558">
    <property type="entry name" value="CELL DIVISION CYCLE 16,23,27"/>
    <property type="match status" value="1"/>
</dbReference>
<evidence type="ECO:0000256" key="4">
    <source>
        <dbReference type="SAM" id="SignalP"/>
    </source>
</evidence>
<keyword evidence="4" id="KW-0732">Signal</keyword>
<keyword evidence="3" id="KW-0812">Transmembrane</keyword>
<feature type="transmembrane region" description="Helical" evidence="3">
    <location>
        <begin position="422"/>
        <end position="441"/>
    </location>
</feature>
<dbReference type="Pfam" id="PF13424">
    <property type="entry name" value="TPR_12"/>
    <property type="match status" value="1"/>
</dbReference>
<dbReference type="RefSeq" id="WP_250580815.1">
    <property type="nucleotide sequence ID" value="NZ_JAMLJN010000003.1"/>
</dbReference>
<dbReference type="SMART" id="SM00028">
    <property type="entry name" value="TPR"/>
    <property type="match status" value="5"/>
</dbReference>
<feature type="chain" id="PRO_5045759289" evidence="4">
    <location>
        <begin position="22"/>
        <end position="623"/>
    </location>
</feature>
<accession>A0ABT0TFG5</accession>
<dbReference type="InterPro" id="IPR036388">
    <property type="entry name" value="WH-like_DNA-bd_sf"/>
</dbReference>
<proteinExistence type="predicted"/>
<protein>
    <submittedName>
        <fullName evidence="5">Transcriptional regulator</fullName>
    </submittedName>
</protein>
<evidence type="ECO:0000256" key="1">
    <source>
        <dbReference type="PROSITE-ProRule" id="PRU00339"/>
    </source>
</evidence>
<dbReference type="InterPro" id="IPR011990">
    <property type="entry name" value="TPR-like_helical_dom_sf"/>
</dbReference>
<comment type="caution">
    <text evidence="5">The sequence shown here is derived from an EMBL/GenBank/DDBJ whole genome shotgun (WGS) entry which is preliminary data.</text>
</comment>
<dbReference type="InterPro" id="IPR016032">
    <property type="entry name" value="Sig_transdc_resp-reg_C-effctor"/>
</dbReference>
<evidence type="ECO:0000256" key="3">
    <source>
        <dbReference type="SAM" id="Phobius"/>
    </source>
</evidence>
<dbReference type="Proteomes" id="UP001203342">
    <property type="component" value="Unassembled WGS sequence"/>
</dbReference>
<feature type="coiled-coil region" evidence="2">
    <location>
        <begin position="445"/>
        <end position="491"/>
    </location>
</feature>
<sequence>MTLKKNLTSLYIFFLASTLQAQNKVTFEDTQKAFQEIFTNPQLAKKKLDAYEKITVENKDSIYGLVLNAKGIYYGVLGNNKKSLEHFKKALPFFGLDVERQVKTLNNIAIVYHKMNQIEESINTTQEALNLAKTTKKNNLIALVYGHYATCYSAYGSYKNAVKYLIESIEYWEKAPKEYEIYTAIEKQKLGNLYNKMGNYDFAIDLFNSVLPIMKKKERLDAYYLTLISKSESLLKQKKYNEVLKNIAIAEKGLIKFNNNIYNQYLHDIKGNTYLEMNQWQKAQEEYQKNLEIALANQIPNGVHSFCVFAEKAMEVNSPFLENWLKIAEKKEFQEILKVAPLDVQLHYHKTIAKVAKRKGNITNYFNHFDAVEKLKDSIANRNNFVETIAIQTQYELKLKKQENTILAQKLNIEKSKSIKTILASLLIIAILILFLIWKSFKNKYNKEKLKAAELEKNLIKEQLANATKDSEAEKNRIKQQEREIIELTAITIEKEETVSHILELIEANKNKQAIAELKKRHPNKGYWKKIVEKINTLDADFINHLSQMYPFLTQGDLEFCSLLKMNLSSKEIASILQINVESVFTKKYRLQKKLKLNQHTDLRNWLMELNNKYHENNLNKNQ</sequence>
<feature type="signal peptide" evidence="4">
    <location>
        <begin position="1"/>
        <end position="21"/>
    </location>
</feature>
<feature type="repeat" description="TPR" evidence="1">
    <location>
        <begin position="102"/>
        <end position="135"/>
    </location>
</feature>